<reference evidence="3 4" key="1">
    <citation type="journal article" date="2019" name="Genome Biol. Evol.">
        <title>Insights into the evolution of the New World diploid cottons (Gossypium, subgenus Houzingenia) based on genome sequencing.</title>
        <authorList>
            <person name="Grover C.E."/>
            <person name="Arick M.A. 2nd"/>
            <person name="Thrash A."/>
            <person name="Conover J.L."/>
            <person name="Sanders W.S."/>
            <person name="Peterson D.G."/>
            <person name="Frelichowski J.E."/>
            <person name="Scheffler J.A."/>
            <person name="Scheffler B.E."/>
            <person name="Wendel J.F."/>
        </authorList>
    </citation>
    <scope>NUCLEOTIDE SEQUENCE [LARGE SCALE GENOMIC DNA]</scope>
    <source>
        <strain evidence="3">27</strain>
        <tissue evidence="3">Leaf</tissue>
    </source>
</reference>
<dbReference type="EMBL" id="JABFAC010000009">
    <property type="protein sequence ID" value="MBA0625114.1"/>
    <property type="molecule type" value="Genomic_DNA"/>
</dbReference>
<dbReference type="Proteomes" id="UP000593561">
    <property type="component" value="Unassembled WGS sequence"/>
</dbReference>
<sequence>MLLMAPQLSIVFSLSLLLGIASAIDGKDGPDSWGMLEPKFAPCSIGKRQSPINIQRNLTVHNKLLKPLTRNYNSVNATLFNKGYSVGVGF</sequence>
<protein>
    <recommendedName>
        <fullName evidence="2">Alpha-carbonic anhydrase domain-containing protein</fullName>
    </recommendedName>
</protein>
<gene>
    <name evidence="3" type="ORF">Godav_010354</name>
</gene>
<feature type="signal peptide" evidence="1">
    <location>
        <begin position="1"/>
        <end position="23"/>
    </location>
</feature>
<keyword evidence="4" id="KW-1185">Reference proteome</keyword>
<evidence type="ECO:0000259" key="2">
    <source>
        <dbReference type="PROSITE" id="PS51144"/>
    </source>
</evidence>
<dbReference type="PROSITE" id="PS51144">
    <property type="entry name" value="ALPHA_CA_2"/>
    <property type="match status" value="1"/>
</dbReference>
<accession>A0A7J8SG60</accession>
<organism evidence="3 4">
    <name type="scientific">Gossypium davidsonii</name>
    <name type="common">Davidson's cotton</name>
    <name type="synonym">Gossypium klotzschianum subsp. davidsonii</name>
    <dbReference type="NCBI Taxonomy" id="34287"/>
    <lineage>
        <taxon>Eukaryota</taxon>
        <taxon>Viridiplantae</taxon>
        <taxon>Streptophyta</taxon>
        <taxon>Embryophyta</taxon>
        <taxon>Tracheophyta</taxon>
        <taxon>Spermatophyta</taxon>
        <taxon>Magnoliopsida</taxon>
        <taxon>eudicotyledons</taxon>
        <taxon>Gunneridae</taxon>
        <taxon>Pentapetalae</taxon>
        <taxon>rosids</taxon>
        <taxon>malvids</taxon>
        <taxon>Malvales</taxon>
        <taxon>Malvaceae</taxon>
        <taxon>Malvoideae</taxon>
        <taxon>Gossypium</taxon>
    </lineage>
</organism>
<feature type="domain" description="Alpha-carbonic anhydrase" evidence="2">
    <location>
        <begin position="20"/>
        <end position="90"/>
    </location>
</feature>
<dbReference type="Gene3D" id="3.10.200.10">
    <property type="entry name" value="Alpha carbonic anhydrase"/>
    <property type="match status" value="1"/>
</dbReference>
<comment type="caution">
    <text evidence="3">The sequence shown here is derived from an EMBL/GenBank/DDBJ whole genome shotgun (WGS) entry which is preliminary data.</text>
</comment>
<feature type="chain" id="PRO_5029529709" description="Alpha-carbonic anhydrase domain-containing protein" evidence="1">
    <location>
        <begin position="24"/>
        <end position="90"/>
    </location>
</feature>
<evidence type="ECO:0000313" key="4">
    <source>
        <dbReference type="Proteomes" id="UP000593561"/>
    </source>
</evidence>
<name>A0A7J8SG60_GOSDV</name>
<keyword evidence="1" id="KW-0732">Signal</keyword>
<dbReference type="Pfam" id="PF00194">
    <property type="entry name" value="Carb_anhydrase"/>
    <property type="match status" value="1"/>
</dbReference>
<proteinExistence type="predicted"/>
<dbReference type="InterPro" id="IPR001148">
    <property type="entry name" value="CA_dom"/>
</dbReference>
<dbReference type="AlphaFoldDB" id="A0A7J8SG60"/>
<dbReference type="InterPro" id="IPR036398">
    <property type="entry name" value="CA_dom_sf"/>
</dbReference>
<dbReference type="SUPFAM" id="SSF51069">
    <property type="entry name" value="Carbonic anhydrase"/>
    <property type="match status" value="1"/>
</dbReference>
<evidence type="ECO:0000313" key="3">
    <source>
        <dbReference type="EMBL" id="MBA0625114.1"/>
    </source>
</evidence>
<evidence type="ECO:0000256" key="1">
    <source>
        <dbReference type="SAM" id="SignalP"/>
    </source>
</evidence>